<organism evidence="8 9">
    <name type="scientific">Electrophorus electricus</name>
    <name type="common">Electric eel</name>
    <name type="synonym">Gymnotus electricus</name>
    <dbReference type="NCBI Taxonomy" id="8005"/>
    <lineage>
        <taxon>Eukaryota</taxon>
        <taxon>Metazoa</taxon>
        <taxon>Chordata</taxon>
        <taxon>Craniata</taxon>
        <taxon>Vertebrata</taxon>
        <taxon>Euteleostomi</taxon>
        <taxon>Actinopterygii</taxon>
        <taxon>Neopterygii</taxon>
        <taxon>Teleostei</taxon>
        <taxon>Ostariophysi</taxon>
        <taxon>Gymnotiformes</taxon>
        <taxon>Gymnotoidei</taxon>
        <taxon>Gymnotidae</taxon>
        <taxon>Electrophorus</taxon>
    </lineage>
</organism>
<dbReference type="InterPro" id="IPR051841">
    <property type="entry name" value="MT-Golgi_org_protein"/>
</dbReference>
<name>A0A4W4H5X4_ELEEL</name>
<evidence type="ECO:0000256" key="2">
    <source>
        <dbReference type="ARBA" id="ARBA00022490"/>
    </source>
</evidence>
<dbReference type="AlphaFoldDB" id="A0A4W4H5X4"/>
<evidence type="ECO:0000256" key="4">
    <source>
        <dbReference type="ARBA" id="ARBA00023054"/>
    </source>
</evidence>
<sequence length="1210" mass="139963">CLQRDTDMASGPSTPYLGKSKLDTLSKEDLIKFAKKQMAVMQKLKAKCADLEKRVEMLKALPSENSDDTVIQLTERMDAVLLEKAETQQTLVLLRKENEKIKMQAEVSSSMENLLQLQEKLDNVNKEHMEKIKILEKDFEISEAKHREELKLIKQMESEKNENEAIQRQRLIEEFNSNIETVRQQYENQVHNLQHDLEFAKKAHTTEIEARVETHQMALEKSHENLKNLQDEISRLSKQHEDDIRVLEEQLEMNAAHFEMERERFLSELSEQQVLKESYLQDVEEEEEEGNSRTQKASGITHTSDSLTLEEPHERLRLTLQDLQSQNAMLQEELIFLSNVKTELESNLKHIKEEFMMEREELEFKINELQMMKGDTDTCLEKEVHVLNELKTVSLDKHEQELQKLQELHKTEMKELETRVLCNAEHEKEAIIQELKELQYRCTVLEEEKNIVISEYEHTKEILSNLELELGDRTADFVNQYSAMKEHAAMSIQELQEKLYEKDSVIKNLKSVAQTSVNSSDKCKEIHITVASDKEHRLENMRTDLDHMVEECKFKEKDERMNKIKAVAVKARKELENSKKEVRHKQLSSEREDMVAHIETLQSNVRQLEAQALEMQKLKSGLEKDLEAEKITKEQKTKDHQSAVADLEETRALLQKQEQQLQQTEQELEQLRKDAQQSTLLDMEMADYERLVKELNVQLLEKDKLLEKQENLAQAQRDREEKLSQEMESLKSLVDIGEEKNSKMKQLLVKTKKDLADAKKEVSSMMIQSSLKGELEGSLQQLDGYKIQCSELLADRHRLQEQLKSLSDQHLKAVGTFQCNVNTLQEQLSSTKAELCSTVSEFEGYKVRVHNVLKQQKTKSSAPCDGEFSKQEREHMDSMMEQLRSKLQENQLHLQSSTAELQQLQTEHDLLLERHNKMLQQTIAKEAELRERLLTLHSENSALRSEHSQSVAQLTAQADALRSSFREQVHHLQDEQRSTVEMLQQQISRLEAQLFQLQKEPSSTGSAPVQQIRKSLPDRKLADMAVCELQNMAREEGEGMETAEAELVSTSDSAPPTLEQLLSSPDPKQGRRSPFVWQVEPTKDDLSQRLSTATRSLEHMNSLLHESEATNAVLMEQISVLKSELRRLERNQEREKSVANLEYLKNVVLRFMLLPAGSEKQALLPVIHTLLQLSPDEKSKLAAIAQGEEEAAHSGRSGWTSYLHSWSGIR</sequence>
<gene>
    <name evidence="8" type="primary">RANBP2</name>
</gene>
<comment type="subcellular location">
    <subcellularLocation>
        <location evidence="1">Cytoplasm</location>
    </subcellularLocation>
</comment>
<dbReference type="FunFam" id="1.10.220.60:FF:000003">
    <property type="entry name" value="GRIP and coiled-coil domain-containing protein 2"/>
    <property type="match status" value="1"/>
</dbReference>
<evidence type="ECO:0000313" key="8">
    <source>
        <dbReference type="Ensembl" id="ENSEEEP00000045455.2"/>
    </source>
</evidence>
<proteinExistence type="predicted"/>
<evidence type="ECO:0000259" key="7">
    <source>
        <dbReference type="PROSITE" id="PS50913"/>
    </source>
</evidence>
<feature type="coiled-coil region" evidence="5">
    <location>
        <begin position="973"/>
        <end position="1000"/>
    </location>
</feature>
<keyword evidence="4 5" id="KW-0175">Coiled coil</keyword>
<feature type="compositionally biased region" description="Polar residues" evidence="6">
    <location>
        <begin position="292"/>
        <end position="306"/>
    </location>
</feature>
<evidence type="ECO:0000256" key="3">
    <source>
        <dbReference type="ARBA" id="ARBA00022553"/>
    </source>
</evidence>
<dbReference type="Gene3D" id="1.10.220.60">
    <property type="entry name" value="GRIP domain"/>
    <property type="match status" value="1"/>
</dbReference>
<feature type="domain" description="GRIP" evidence="7">
    <location>
        <begin position="1134"/>
        <end position="1184"/>
    </location>
</feature>
<feature type="region of interest" description="Disordered" evidence="6">
    <location>
        <begin position="280"/>
        <end position="306"/>
    </location>
</feature>
<evidence type="ECO:0000256" key="1">
    <source>
        <dbReference type="ARBA" id="ARBA00004496"/>
    </source>
</evidence>
<dbReference type="Proteomes" id="UP000314983">
    <property type="component" value="Chromosome 2"/>
</dbReference>
<feature type="region of interest" description="Disordered" evidence="6">
    <location>
        <begin position="1047"/>
        <end position="1074"/>
    </location>
</feature>
<dbReference type="GO" id="GO:0034499">
    <property type="term" value="P:late endosome to Golgi transport"/>
    <property type="evidence" value="ECO:0007669"/>
    <property type="project" value="TreeGrafter"/>
</dbReference>
<reference evidence="8" key="5">
    <citation type="submission" date="2025-09" db="UniProtKB">
        <authorList>
            <consortium name="Ensembl"/>
        </authorList>
    </citation>
    <scope>IDENTIFICATION</scope>
</reference>
<dbReference type="Pfam" id="PF01465">
    <property type="entry name" value="GRIP"/>
    <property type="match status" value="1"/>
</dbReference>
<reference evidence="8" key="4">
    <citation type="submission" date="2025-08" db="UniProtKB">
        <authorList>
            <consortium name="Ensembl"/>
        </authorList>
    </citation>
    <scope>IDENTIFICATION</scope>
</reference>
<dbReference type="GeneTree" id="ENSGT00940000154389"/>
<evidence type="ECO:0000256" key="5">
    <source>
        <dbReference type="SAM" id="Coils"/>
    </source>
</evidence>
<reference evidence="8" key="3">
    <citation type="submission" date="2020-05" db="EMBL/GenBank/DDBJ databases">
        <title>Electrophorus electricus (electric eel) genome, fEleEle1, primary haplotype.</title>
        <authorList>
            <person name="Myers G."/>
            <person name="Meyer A."/>
            <person name="Fedrigo O."/>
            <person name="Formenti G."/>
            <person name="Rhie A."/>
            <person name="Tracey A."/>
            <person name="Sims Y."/>
            <person name="Jarvis E.D."/>
        </authorList>
    </citation>
    <scope>NUCLEOTIDE SEQUENCE [LARGE SCALE GENOMIC DNA]</scope>
</reference>
<keyword evidence="3" id="KW-0597">Phosphoprotein</keyword>
<protein>
    <recommendedName>
        <fullName evidence="7">GRIP domain-containing protein</fullName>
    </recommendedName>
</protein>
<evidence type="ECO:0000313" key="9">
    <source>
        <dbReference type="Proteomes" id="UP000314983"/>
    </source>
</evidence>
<dbReference type="Pfam" id="PF16704">
    <property type="entry name" value="Rab_bind"/>
    <property type="match status" value="1"/>
</dbReference>
<feature type="coiled-coil region" evidence="5">
    <location>
        <begin position="1111"/>
        <end position="1138"/>
    </location>
</feature>
<reference evidence="9" key="2">
    <citation type="journal article" date="2017" name="Sci. Adv.">
        <title>A tail of two voltages: Proteomic comparison of the three electric organs of the electric eel.</title>
        <authorList>
            <person name="Traeger L.L."/>
            <person name="Sabat G."/>
            <person name="Barrett-Wilt G.A."/>
            <person name="Wells G.B."/>
            <person name="Sussman M.R."/>
        </authorList>
    </citation>
    <scope>NUCLEOTIDE SEQUENCE [LARGE SCALE GENOMIC DNA]</scope>
</reference>
<feature type="coiled-coil region" evidence="5">
    <location>
        <begin position="880"/>
        <end position="932"/>
    </location>
</feature>
<evidence type="ECO:0000256" key="6">
    <source>
        <dbReference type="SAM" id="MobiDB-lite"/>
    </source>
</evidence>
<accession>A0A4W4H5X4</accession>
<dbReference type="PANTHER" id="PTHR18902">
    <property type="entry name" value="NUCLEAR MITOTIC APPARATUS PROTEIN 1-RELATED"/>
    <property type="match status" value="1"/>
</dbReference>
<dbReference type="SMART" id="SM00755">
    <property type="entry name" value="Grip"/>
    <property type="match status" value="1"/>
</dbReference>
<dbReference type="PANTHER" id="PTHR18902:SF25">
    <property type="entry name" value="GRIP AND COILED-COIL DOMAIN-CONTAINING PROTEIN 2"/>
    <property type="match status" value="1"/>
</dbReference>
<dbReference type="GO" id="GO:0005794">
    <property type="term" value="C:Golgi apparatus"/>
    <property type="evidence" value="ECO:0007669"/>
    <property type="project" value="TreeGrafter"/>
</dbReference>
<keyword evidence="2" id="KW-0963">Cytoplasm</keyword>
<dbReference type="InterPro" id="IPR000237">
    <property type="entry name" value="GRIP_dom"/>
</dbReference>
<dbReference type="InterPro" id="IPR032023">
    <property type="entry name" value="GCC2_Rab_bind"/>
</dbReference>
<feature type="coiled-coil region" evidence="5">
    <location>
        <begin position="313"/>
        <end position="448"/>
    </location>
</feature>
<keyword evidence="9" id="KW-1185">Reference proteome</keyword>
<reference evidence="9" key="1">
    <citation type="journal article" date="2014" name="Science">
        <title>Nonhuman genetics. Genomic basis for the convergent evolution of electric organs.</title>
        <authorList>
            <person name="Gallant J.R."/>
            <person name="Traeger L.L."/>
            <person name="Volkening J.D."/>
            <person name="Moffett H."/>
            <person name="Chen P.H."/>
            <person name="Novina C.D."/>
            <person name="Phillips G.N.Jr."/>
            <person name="Anand R."/>
            <person name="Wells G.B."/>
            <person name="Pinch M."/>
            <person name="Guth R."/>
            <person name="Unguez G.A."/>
            <person name="Albert J.S."/>
            <person name="Zakon H.H."/>
            <person name="Samanta M.P."/>
            <person name="Sussman M.R."/>
        </authorList>
    </citation>
    <scope>NUCLEOTIDE SEQUENCE [LARGE SCALE GENOMIC DNA]</scope>
</reference>
<dbReference type="OMA" id="NSICEER"/>
<feature type="coiled-coil region" evidence="5">
    <location>
        <begin position="531"/>
        <end position="809"/>
    </location>
</feature>
<dbReference type="Ensembl" id="ENSEEET00000045962.2">
    <property type="protein sequence ID" value="ENSEEEP00000045455.2"/>
    <property type="gene ID" value="ENSEEEG00000021379.2"/>
</dbReference>
<dbReference type="PROSITE" id="PS50913">
    <property type="entry name" value="GRIP"/>
    <property type="match status" value="1"/>
</dbReference>